<feature type="compositionally biased region" description="Polar residues" evidence="5">
    <location>
        <begin position="897"/>
        <end position="907"/>
    </location>
</feature>
<sequence length="983" mass="113585">MPTCLSAEKHGNNEARDVILHYLGCLEFCKREEYFNFLDEEHQKQVESELRRIDYLRHVLKHDKEEASLLSKLDRSMKAWRNCELYKRPDGIKAVRTWRLTKGRPNARSQRDLRTSHLASSEYDPDRDLNAHFIRYVKSQAEADLKDPRFNGHFPNHKIAVSHLLNDEEPSNPLAKGSQPEESINYFHFPANNMKWIERAIARYFAEKDLKYDGLFREVSEKERTKTQREKLSQALDLESERHHEAKQTKEGLQKKQRQEDREDLSIPCLSKKGRDVTWPKDIRRSQSPARRASTALWLRWLHHRKEDAEESSPFQKENGRIIAGTEVGQVLLDAAVLYEAMANYRDRRFIQKYLHEDPPLHPRRTLDQAYYWTLKTTKLRDRDQVVYRGTTVDQNLRHRLRPKKRPKSSAWAVKALKHEKRDKIEFGWDCEERNNAAKPTFSQEHPNDEDEPTTRSLEESVGIRCTHCRDHIRKVSRVVMVDQLWMWILDEQTIITCFPKRYGVNKQDSSGVHKSIRARLKALRKDHIRTVFDLALIILDECSNTFFDRTKTQNNKQTISFEHLWEWTGKLGNFAKPGYLPANLSDFVIPLLNINKEGQLQREIKDIIDELDIMIYISSQQRDVIKKFKKEVTHILDPSGTWKDKPPTSPISDFTEGNDKKRYDYFWFVNTADELLGDVDDQIGELEGLRKSAESTSTSPTERQETKKVAYQIPKQLDHLLNLKQQQASVFQTWQSTKQAEETMRQGRAIIIFTVMTIIFLPLGFIASIFGMNNKQISGDEMPMTLRSQFNYMFPISTGIICFALVIAFSDYVRTVIWLIYKYLVTFTVIKSGLYDRVYLSLDWKSKDLVRNVEDRVAQMKADVKQARQKRVSRHNRYSSSPADKGSLGSIARDGSSGSEATSGPNHDTAGAADSSASSGSRFRPRSLRLGVRREADEDQPHVIDMGAPSPANPTSSASTVPSTPARNPVVHATSAPGLLEP</sequence>
<evidence type="ECO:0000313" key="8">
    <source>
        <dbReference type="Proteomes" id="UP001430848"/>
    </source>
</evidence>
<dbReference type="PANTHER" id="PTHR47685">
    <property type="entry name" value="MAGNESIUM TRANSPORT PROTEIN CORA"/>
    <property type="match status" value="1"/>
</dbReference>
<evidence type="ECO:0000256" key="2">
    <source>
        <dbReference type="ARBA" id="ARBA00022692"/>
    </source>
</evidence>
<keyword evidence="4 6" id="KW-0472">Membrane</keyword>
<evidence type="ECO:0000313" key="7">
    <source>
        <dbReference type="EMBL" id="KAK7717812.1"/>
    </source>
</evidence>
<feature type="region of interest" description="Disordered" evidence="5">
    <location>
        <begin position="438"/>
        <end position="457"/>
    </location>
</feature>
<dbReference type="SUPFAM" id="SSF144083">
    <property type="entry name" value="Magnesium transport protein CorA, transmembrane region"/>
    <property type="match status" value="1"/>
</dbReference>
<evidence type="ECO:0000256" key="6">
    <source>
        <dbReference type="SAM" id="Phobius"/>
    </source>
</evidence>
<feature type="transmembrane region" description="Helical" evidence="6">
    <location>
        <begin position="793"/>
        <end position="811"/>
    </location>
</feature>
<dbReference type="InterPro" id="IPR002523">
    <property type="entry name" value="MgTranspt_CorA/ZnTranspt_ZntB"/>
</dbReference>
<comment type="caution">
    <text evidence="7">The sequence shown here is derived from an EMBL/GenBank/DDBJ whole genome shotgun (WGS) entry which is preliminary data.</text>
</comment>
<feature type="compositionally biased region" description="Basic residues" evidence="5">
    <location>
        <begin position="868"/>
        <end position="878"/>
    </location>
</feature>
<feature type="transmembrane region" description="Helical" evidence="6">
    <location>
        <begin position="750"/>
        <end position="772"/>
    </location>
</feature>
<dbReference type="InterPro" id="IPR050829">
    <property type="entry name" value="CorA_MIT"/>
</dbReference>
<dbReference type="EMBL" id="JAKNSF020000091">
    <property type="protein sequence ID" value="KAK7717812.1"/>
    <property type="molecule type" value="Genomic_DNA"/>
</dbReference>
<feature type="compositionally biased region" description="Basic and acidic residues" evidence="5">
    <location>
        <begin position="239"/>
        <end position="265"/>
    </location>
</feature>
<dbReference type="Proteomes" id="UP001430848">
    <property type="component" value="Unassembled WGS sequence"/>
</dbReference>
<gene>
    <name evidence="7" type="ORF">SLS63_010667</name>
</gene>
<comment type="subcellular location">
    <subcellularLocation>
        <location evidence="1">Membrane</location>
        <topology evidence="1">Multi-pass membrane protein</topology>
    </subcellularLocation>
</comment>
<feature type="region of interest" description="Disordered" evidence="5">
    <location>
        <begin position="862"/>
        <end position="983"/>
    </location>
</feature>
<proteinExistence type="predicted"/>
<feature type="compositionally biased region" description="Basic and acidic residues" evidence="5">
    <location>
        <begin position="221"/>
        <end position="232"/>
    </location>
</feature>
<feature type="compositionally biased region" description="Low complexity" evidence="5">
    <location>
        <begin position="911"/>
        <end position="922"/>
    </location>
</feature>
<keyword evidence="8" id="KW-1185">Reference proteome</keyword>
<feature type="region of interest" description="Disordered" evidence="5">
    <location>
        <begin position="221"/>
        <end position="267"/>
    </location>
</feature>
<dbReference type="PANTHER" id="PTHR47685:SF1">
    <property type="entry name" value="MAGNESIUM TRANSPORT PROTEIN CORA"/>
    <property type="match status" value="1"/>
</dbReference>
<name>A0ABR1NW84_DIAER</name>
<reference evidence="7 8" key="1">
    <citation type="submission" date="2024-02" db="EMBL/GenBank/DDBJ databases">
        <title>De novo assembly and annotation of 12 fungi associated with fruit tree decline syndrome in Ontario, Canada.</title>
        <authorList>
            <person name="Sulman M."/>
            <person name="Ellouze W."/>
            <person name="Ilyukhin E."/>
        </authorList>
    </citation>
    <scope>NUCLEOTIDE SEQUENCE [LARGE SCALE GENOMIC DNA]</scope>
    <source>
        <strain evidence="7 8">M169</strain>
    </source>
</reference>
<feature type="compositionally biased region" description="Basic and acidic residues" evidence="5">
    <location>
        <begin position="933"/>
        <end position="943"/>
    </location>
</feature>
<organism evidence="7 8">
    <name type="scientific">Diaporthe eres</name>
    <name type="common">Phomopsis oblonga</name>
    <dbReference type="NCBI Taxonomy" id="83184"/>
    <lineage>
        <taxon>Eukaryota</taxon>
        <taxon>Fungi</taxon>
        <taxon>Dikarya</taxon>
        <taxon>Ascomycota</taxon>
        <taxon>Pezizomycotina</taxon>
        <taxon>Sordariomycetes</taxon>
        <taxon>Sordariomycetidae</taxon>
        <taxon>Diaporthales</taxon>
        <taxon>Diaporthaceae</taxon>
        <taxon>Diaporthe</taxon>
        <taxon>Diaporthe eres species complex</taxon>
    </lineage>
</organism>
<dbReference type="Pfam" id="PF01544">
    <property type="entry name" value="CorA"/>
    <property type="match status" value="1"/>
</dbReference>
<evidence type="ECO:0008006" key="9">
    <source>
        <dbReference type="Google" id="ProtNLM"/>
    </source>
</evidence>
<protein>
    <recommendedName>
        <fullName evidence="9">Ankyrin repeat protein</fullName>
    </recommendedName>
</protein>
<evidence type="ECO:0000256" key="3">
    <source>
        <dbReference type="ARBA" id="ARBA00022989"/>
    </source>
</evidence>
<keyword evidence="3 6" id="KW-1133">Transmembrane helix</keyword>
<dbReference type="Gene3D" id="1.20.58.340">
    <property type="entry name" value="Magnesium transport protein CorA, transmembrane region"/>
    <property type="match status" value="1"/>
</dbReference>
<keyword evidence="2 6" id="KW-0812">Transmembrane</keyword>
<dbReference type="InterPro" id="IPR045863">
    <property type="entry name" value="CorA_TM1_TM2"/>
</dbReference>
<evidence type="ECO:0000256" key="5">
    <source>
        <dbReference type="SAM" id="MobiDB-lite"/>
    </source>
</evidence>
<evidence type="ECO:0000256" key="1">
    <source>
        <dbReference type="ARBA" id="ARBA00004141"/>
    </source>
</evidence>
<feature type="compositionally biased region" description="Low complexity" evidence="5">
    <location>
        <begin position="949"/>
        <end position="967"/>
    </location>
</feature>
<evidence type="ECO:0000256" key="4">
    <source>
        <dbReference type="ARBA" id="ARBA00023136"/>
    </source>
</evidence>
<accession>A0ABR1NW84</accession>